<evidence type="ECO:0000313" key="1">
    <source>
        <dbReference type="EMBL" id="KAJ9597784.1"/>
    </source>
</evidence>
<dbReference type="EMBL" id="JASPKZ010001586">
    <property type="protein sequence ID" value="KAJ9597784.1"/>
    <property type="molecule type" value="Genomic_DNA"/>
</dbReference>
<sequence>MDVSLAGLGRGWLSIIHLWCKSCEGESNSIMASEGDIDISEESYIPVVQALIGEFLKGTFVAGLKDDKIKKKA</sequence>
<organism evidence="1 2">
    <name type="scientific">Diploptera punctata</name>
    <name type="common">Pacific beetle cockroach</name>
    <dbReference type="NCBI Taxonomy" id="6984"/>
    <lineage>
        <taxon>Eukaryota</taxon>
        <taxon>Metazoa</taxon>
        <taxon>Ecdysozoa</taxon>
        <taxon>Arthropoda</taxon>
        <taxon>Hexapoda</taxon>
        <taxon>Insecta</taxon>
        <taxon>Pterygota</taxon>
        <taxon>Neoptera</taxon>
        <taxon>Polyneoptera</taxon>
        <taxon>Dictyoptera</taxon>
        <taxon>Blattodea</taxon>
        <taxon>Blaberoidea</taxon>
        <taxon>Blaberidae</taxon>
        <taxon>Diplopterinae</taxon>
        <taxon>Diploptera</taxon>
    </lineage>
</organism>
<accession>A0AAD8AF00</accession>
<reference evidence="1" key="1">
    <citation type="journal article" date="2023" name="IScience">
        <title>Live-bearing cockroach genome reveals convergent evolutionary mechanisms linked to viviparity in insects and beyond.</title>
        <authorList>
            <person name="Fouks B."/>
            <person name="Harrison M.C."/>
            <person name="Mikhailova A.A."/>
            <person name="Marchal E."/>
            <person name="English S."/>
            <person name="Carruthers M."/>
            <person name="Jennings E.C."/>
            <person name="Chiamaka E.L."/>
            <person name="Frigard R.A."/>
            <person name="Pippel M."/>
            <person name="Attardo G.M."/>
            <person name="Benoit J.B."/>
            <person name="Bornberg-Bauer E."/>
            <person name="Tobe S.S."/>
        </authorList>
    </citation>
    <scope>NUCLEOTIDE SEQUENCE</scope>
    <source>
        <strain evidence="1">Stay&amp;Tobe</strain>
    </source>
</reference>
<reference evidence="1" key="2">
    <citation type="submission" date="2023-05" db="EMBL/GenBank/DDBJ databases">
        <authorList>
            <person name="Fouks B."/>
        </authorList>
    </citation>
    <scope>NUCLEOTIDE SEQUENCE</scope>
    <source>
        <strain evidence="1">Stay&amp;Tobe</strain>
        <tissue evidence="1">Testes</tissue>
    </source>
</reference>
<dbReference type="Proteomes" id="UP001233999">
    <property type="component" value="Unassembled WGS sequence"/>
</dbReference>
<dbReference type="AlphaFoldDB" id="A0AAD8AF00"/>
<evidence type="ECO:0000313" key="2">
    <source>
        <dbReference type="Proteomes" id="UP001233999"/>
    </source>
</evidence>
<feature type="non-terminal residue" evidence="1">
    <location>
        <position position="1"/>
    </location>
</feature>
<proteinExistence type="predicted"/>
<protein>
    <submittedName>
        <fullName evidence="1">Uncharacterized protein</fullName>
    </submittedName>
</protein>
<keyword evidence="2" id="KW-1185">Reference proteome</keyword>
<name>A0AAD8AF00_DIPPU</name>
<comment type="caution">
    <text evidence="1">The sequence shown here is derived from an EMBL/GenBank/DDBJ whole genome shotgun (WGS) entry which is preliminary data.</text>
</comment>
<gene>
    <name evidence="1" type="ORF">L9F63_011392</name>
</gene>